<dbReference type="Pfam" id="PF06805">
    <property type="entry name" value="Lambda_tail_I"/>
    <property type="match status" value="1"/>
</dbReference>
<dbReference type="Proteomes" id="UP001161276">
    <property type="component" value="Unassembled WGS sequence"/>
</dbReference>
<protein>
    <submittedName>
        <fullName evidence="2">Tail assembly protein</fullName>
    </submittedName>
</protein>
<keyword evidence="1" id="KW-1133">Transmembrane helix</keyword>
<dbReference type="AlphaFoldDB" id="A0AA42WCT1"/>
<dbReference type="EMBL" id="JAOCKG010000009">
    <property type="protein sequence ID" value="MDH2052843.1"/>
    <property type="molecule type" value="Genomic_DNA"/>
</dbReference>
<dbReference type="InterPro" id="IPR010654">
    <property type="entry name" value="Phage_lambda_tail_I"/>
</dbReference>
<reference evidence="2" key="1">
    <citation type="submission" date="2022-09" db="EMBL/GenBank/DDBJ databases">
        <title>Intensive care unit water sources are persistently colonized with multi-drug resistant bacteria and are the site of extensive horizontal gene transfer of antibiotic resistance genes.</title>
        <authorList>
            <person name="Diorio-Toth L."/>
        </authorList>
    </citation>
    <scope>NUCLEOTIDE SEQUENCE</scope>
    <source>
        <strain evidence="2">GD03676</strain>
    </source>
</reference>
<comment type="caution">
    <text evidence="2">The sequence shown here is derived from an EMBL/GenBank/DDBJ whole genome shotgun (WGS) entry which is preliminary data.</text>
</comment>
<proteinExistence type="predicted"/>
<evidence type="ECO:0000313" key="2">
    <source>
        <dbReference type="EMBL" id="MDH2052843.1"/>
    </source>
</evidence>
<dbReference type="RefSeq" id="WP_280028329.1">
    <property type="nucleotide sequence ID" value="NZ_JAOCKG010000009.1"/>
</dbReference>
<organism evidence="2 3">
    <name type="scientific">Achromobacter marplatensis</name>
    <dbReference type="NCBI Taxonomy" id="470868"/>
    <lineage>
        <taxon>Bacteria</taxon>
        <taxon>Pseudomonadati</taxon>
        <taxon>Pseudomonadota</taxon>
        <taxon>Betaproteobacteria</taxon>
        <taxon>Burkholderiales</taxon>
        <taxon>Alcaligenaceae</taxon>
        <taxon>Achromobacter</taxon>
    </lineage>
</organism>
<feature type="transmembrane region" description="Helical" evidence="1">
    <location>
        <begin position="94"/>
        <end position="114"/>
    </location>
</feature>
<sequence>MSEKLREVRLYGRLGARFGRIHMLAVSSAAEAIRALCVLVPGFERALADSDAQGVRYACFLGKRNIGEDELRHPVGSDSIRIAPVLAGAKQAGLFQTILGAAILVVSALTYNAYGSTAGWAMMTGMGVSFALGGVTQLLSPQQRGLSAQDSPENGASYNFNGAVNTSAQGNPVPVLYGRMICGSSVISAGIFAEDQV</sequence>
<accession>A0AA42WCT1</accession>
<keyword evidence="1" id="KW-0812">Transmembrane</keyword>
<evidence type="ECO:0000313" key="3">
    <source>
        <dbReference type="Proteomes" id="UP001161276"/>
    </source>
</evidence>
<keyword evidence="1" id="KW-0472">Membrane</keyword>
<gene>
    <name evidence="2" type="ORF">N5K24_20740</name>
</gene>
<name>A0AA42WCT1_9BURK</name>
<evidence type="ECO:0000256" key="1">
    <source>
        <dbReference type="SAM" id="Phobius"/>
    </source>
</evidence>